<dbReference type="AlphaFoldDB" id="A0A1X7A8R1"/>
<dbReference type="RefSeq" id="WP_085824289.1">
    <property type="nucleotide sequence ID" value="NZ_FWFP01000013.1"/>
</dbReference>
<evidence type="ECO:0000313" key="3">
    <source>
        <dbReference type="Proteomes" id="UP000193778"/>
    </source>
</evidence>
<feature type="transmembrane region" description="Helical" evidence="1">
    <location>
        <begin position="21"/>
        <end position="43"/>
    </location>
</feature>
<keyword evidence="1" id="KW-0472">Membrane</keyword>
<dbReference type="Proteomes" id="UP000193778">
    <property type="component" value="Unassembled WGS sequence"/>
</dbReference>
<gene>
    <name evidence="2" type="ORF">RUM8411_03835</name>
</gene>
<sequence length="61" mass="6858">MSKADQIIASNIRASRRKSGFLGYRGRVALLTLTTLLFLFVFFTQPDAQESLKTWTSLFSG</sequence>
<keyword evidence="3" id="KW-1185">Reference proteome</keyword>
<accession>A0A1X7A8R1</accession>
<keyword evidence="1" id="KW-0812">Transmembrane</keyword>
<protein>
    <submittedName>
        <fullName evidence="2">Uncharacterized protein</fullName>
    </submittedName>
</protein>
<evidence type="ECO:0000256" key="1">
    <source>
        <dbReference type="SAM" id="Phobius"/>
    </source>
</evidence>
<organism evidence="2 3">
    <name type="scientific">Ruegeria meonggei</name>
    <dbReference type="NCBI Taxonomy" id="1446476"/>
    <lineage>
        <taxon>Bacteria</taxon>
        <taxon>Pseudomonadati</taxon>
        <taxon>Pseudomonadota</taxon>
        <taxon>Alphaproteobacteria</taxon>
        <taxon>Rhodobacterales</taxon>
        <taxon>Roseobacteraceae</taxon>
        <taxon>Ruegeria</taxon>
    </lineage>
</organism>
<keyword evidence="1" id="KW-1133">Transmembrane helix</keyword>
<proteinExistence type="predicted"/>
<name>A0A1X7A8R1_9RHOB</name>
<dbReference type="EMBL" id="FWFP01000013">
    <property type="protein sequence ID" value="SLN73020.1"/>
    <property type="molecule type" value="Genomic_DNA"/>
</dbReference>
<evidence type="ECO:0000313" key="2">
    <source>
        <dbReference type="EMBL" id="SLN73020.1"/>
    </source>
</evidence>
<reference evidence="3" key="1">
    <citation type="submission" date="2017-03" db="EMBL/GenBank/DDBJ databases">
        <authorList>
            <person name="Rodrigo-Torres L."/>
            <person name="Arahal R.D."/>
            <person name="Lucena T."/>
        </authorList>
    </citation>
    <scope>NUCLEOTIDE SEQUENCE [LARGE SCALE GENOMIC DNA]</scope>
    <source>
        <strain evidence="3">CECT 8411</strain>
    </source>
</reference>